<protein>
    <submittedName>
        <fullName evidence="2">GNAT family N-acetyltransferase</fullName>
    </submittedName>
    <submittedName>
        <fullName evidence="3">Putative acetyltransferase</fullName>
    </submittedName>
</protein>
<gene>
    <name evidence="2" type="ORF">SBX37_18785</name>
    <name evidence="3" type="ORF">VIM7927_02975</name>
</gene>
<dbReference type="PROSITE" id="PS51186">
    <property type="entry name" value="GNAT"/>
    <property type="match status" value="1"/>
</dbReference>
<sequence length="158" mass="17839">MIIRKAEATDVDGLLTLNYQIGKLHFENVPQAFVEPSDADRNFLLEALRDETRLFLLAEIEDKVVGFITAIITKNETVPFLVTCPICRIGTIVVDENCRASGIGSELMSVCTDWAKTQGAEQMRLEVMSFNETAQRFYDKLGFENQSLIMFKAIDTHE</sequence>
<evidence type="ECO:0000313" key="4">
    <source>
        <dbReference type="Proteomes" id="UP000196125"/>
    </source>
</evidence>
<dbReference type="EMBL" id="JAWRCO010000002">
    <property type="protein sequence ID" value="MDW6004909.1"/>
    <property type="molecule type" value="Genomic_DNA"/>
</dbReference>
<accession>A0A1Y6IXC6</accession>
<dbReference type="Proteomes" id="UP000196125">
    <property type="component" value="Unassembled WGS sequence"/>
</dbReference>
<dbReference type="InterPro" id="IPR000182">
    <property type="entry name" value="GNAT_dom"/>
</dbReference>
<evidence type="ECO:0000313" key="3">
    <source>
        <dbReference type="EMBL" id="SMS01671.1"/>
    </source>
</evidence>
<dbReference type="Pfam" id="PF00583">
    <property type="entry name" value="Acetyltransf_1"/>
    <property type="match status" value="1"/>
</dbReference>
<dbReference type="Proteomes" id="UP001283366">
    <property type="component" value="Unassembled WGS sequence"/>
</dbReference>
<dbReference type="Gene3D" id="3.40.630.30">
    <property type="match status" value="1"/>
</dbReference>
<dbReference type="InterPro" id="IPR050276">
    <property type="entry name" value="MshD_Acetyltransferase"/>
</dbReference>
<organism evidence="3 4">
    <name type="scientific">Vibrio mangrovi</name>
    <dbReference type="NCBI Taxonomy" id="474394"/>
    <lineage>
        <taxon>Bacteria</taxon>
        <taxon>Pseudomonadati</taxon>
        <taxon>Pseudomonadota</taxon>
        <taxon>Gammaproteobacteria</taxon>
        <taxon>Vibrionales</taxon>
        <taxon>Vibrionaceae</taxon>
        <taxon>Vibrio</taxon>
    </lineage>
</organism>
<dbReference type="PANTHER" id="PTHR43617">
    <property type="entry name" value="L-AMINO ACID N-ACETYLTRANSFERASE"/>
    <property type="match status" value="1"/>
</dbReference>
<evidence type="ECO:0000259" key="1">
    <source>
        <dbReference type="PROSITE" id="PS51186"/>
    </source>
</evidence>
<dbReference type="OrthoDB" id="6869927at2"/>
<reference evidence="3 4" key="1">
    <citation type="submission" date="2017-05" db="EMBL/GenBank/DDBJ databases">
        <authorList>
            <person name="Song R."/>
            <person name="Chenine A.L."/>
            <person name="Ruprecht R.M."/>
        </authorList>
    </citation>
    <scope>NUCLEOTIDE SEQUENCE [LARGE SCALE GENOMIC DNA]</scope>
    <source>
        <strain evidence="3 4">CECT 7927</strain>
    </source>
</reference>
<name>A0A1Y6IXC6_9VIBR</name>
<reference evidence="2 5" key="2">
    <citation type="submission" date="2023-11" db="EMBL/GenBank/DDBJ databases">
        <title>Plant-associative lifestyle of Vibrio porteresiae and its evolutionary dynamics.</title>
        <authorList>
            <person name="Rameshkumar N."/>
            <person name="Kirti K."/>
        </authorList>
    </citation>
    <scope>NUCLEOTIDE SEQUENCE [LARGE SCALE GENOMIC DNA]</scope>
    <source>
        <strain evidence="2 5">MSSRF38</strain>
    </source>
</reference>
<evidence type="ECO:0000313" key="2">
    <source>
        <dbReference type="EMBL" id="MDW6004909.1"/>
    </source>
</evidence>
<dbReference type="EMBL" id="FXXI01000006">
    <property type="protein sequence ID" value="SMS01671.1"/>
    <property type="molecule type" value="Genomic_DNA"/>
</dbReference>
<dbReference type="CDD" id="cd04301">
    <property type="entry name" value="NAT_SF"/>
    <property type="match status" value="1"/>
</dbReference>
<evidence type="ECO:0000313" key="5">
    <source>
        <dbReference type="Proteomes" id="UP001283366"/>
    </source>
</evidence>
<keyword evidence="5" id="KW-1185">Reference proteome</keyword>
<feature type="domain" description="N-acetyltransferase" evidence="1">
    <location>
        <begin position="1"/>
        <end position="158"/>
    </location>
</feature>
<dbReference type="AlphaFoldDB" id="A0A1Y6IXC6"/>
<dbReference type="RefSeq" id="WP_087481708.1">
    <property type="nucleotide sequence ID" value="NZ_AP024884.1"/>
</dbReference>
<keyword evidence="3" id="KW-0808">Transferase</keyword>
<dbReference type="PANTHER" id="PTHR43617:SF22">
    <property type="entry name" value="L-AMINO ACID N-ACETYLTRANSFERASE AAAT"/>
    <property type="match status" value="1"/>
</dbReference>
<proteinExistence type="predicted"/>
<dbReference type="GO" id="GO:0016747">
    <property type="term" value="F:acyltransferase activity, transferring groups other than amino-acyl groups"/>
    <property type="evidence" value="ECO:0007669"/>
    <property type="project" value="InterPro"/>
</dbReference>
<dbReference type="InterPro" id="IPR016181">
    <property type="entry name" value="Acyl_CoA_acyltransferase"/>
</dbReference>
<dbReference type="SUPFAM" id="SSF55729">
    <property type="entry name" value="Acyl-CoA N-acyltransferases (Nat)"/>
    <property type="match status" value="1"/>
</dbReference>